<dbReference type="PROSITE" id="PS51257">
    <property type="entry name" value="PROKAR_LIPOPROTEIN"/>
    <property type="match status" value="1"/>
</dbReference>
<evidence type="ECO:0000313" key="7">
    <source>
        <dbReference type="EMBL" id="GGU95059.1"/>
    </source>
</evidence>
<organism evidence="7 8">
    <name type="scientific">Streptomyces filipinensis</name>
    <dbReference type="NCBI Taxonomy" id="66887"/>
    <lineage>
        <taxon>Bacteria</taxon>
        <taxon>Bacillati</taxon>
        <taxon>Actinomycetota</taxon>
        <taxon>Actinomycetes</taxon>
        <taxon>Kitasatosporales</taxon>
        <taxon>Streptomycetaceae</taxon>
        <taxon>Streptomyces</taxon>
    </lineage>
</organism>
<dbReference type="InterPro" id="IPR030678">
    <property type="entry name" value="Peptide/Ni-bd"/>
</dbReference>
<evidence type="ECO:0000259" key="6">
    <source>
        <dbReference type="Pfam" id="PF00496"/>
    </source>
</evidence>
<protein>
    <submittedName>
        <fullName evidence="7">Peptide-binding protein</fullName>
    </submittedName>
</protein>
<sequence length="534" mass="57405">MNRKTLVLPAVAGLLTPVLAACGGSDGGSKSGDAIVVGTTDRFTATSDAPAPLDPAYAYDVGTWNILRQTVQTLMAQPKGEGDPVPDAAESCSFTDSGSERYACKLRDGLTFAGGDPVTAQDVKYSIERALRIKATSGVSSLLNTIDTIETQGDREVVFHLKTADATFPYKLSTPVAAIVNPKDYQKGKLRDGFEVDGSGPYTFHADTSGNAITTATFTKNPAYKGAVKVNNDKVELRSFADADAMSAAIDKGDIDVMSRTMSPAQIQKLDAGSDDNVDLVDMPGLEIRYLAFNTDAPSVKSKAVRQAMAQIIDRAALVSKVYGTQAEPLYSLVPASVTGHSNSFFNKYGNPSVVKGKDLLTKAGITTPVKLTLHYTTDHYGSATKKEFEVLQQQLNNSGLFDVSIQGHTWETFRPAEQKGQYDVYGMGWFPDFPDADNFLAPFLDKDNFLGSPYSNSAIQRTLIPASRREANRLNAAKSLTQIQDTVAEDVPVLPLWQGKQYVAARDDITGVAYALNSSSTLQLWELGRGVSG</sequence>
<dbReference type="EMBL" id="BMTD01000006">
    <property type="protein sequence ID" value="GGU95059.1"/>
    <property type="molecule type" value="Genomic_DNA"/>
</dbReference>
<dbReference type="Gene3D" id="3.90.76.10">
    <property type="entry name" value="Dipeptide-binding Protein, Domain 1"/>
    <property type="match status" value="1"/>
</dbReference>
<keyword evidence="3" id="KW-0813">Transport</keyword>
<dbReference type="AlphaFoldDB" id="A0A918IAX8"/>
<dbReference type="Gene3D" id="3.40.190.10">
    <property type="entry name" value="Periplasmic binding protein-like II"/>
    <property type="match status" value="1"/>
</dbReference>
<evidence type="ECO:0000256" key="2">
    <source>
        <dbReference type="ARBA" id="ARBA00005695"/>
    </source>
</evidence>
<dbReference type="InterPro" id="IPR039424">
    <property type="entry name" value="SBP_5"/>
</dbReference>
<dbReference type="SUPFAM" id="SSF53850">
    <property type="entry name" value="Periplasmic binding protein-like II"/>
    <property type="match status" value="1"/>
</dbReference>
<evidence type="ECO:0000256" key="4">
    <source>
        <dbReference type="ARBA" id="ARBA00022729"/>
    </source>
</evidence>
<comment type="similarity">
    <text evidence="2">Belongs to the bacterial solute-binding protein 5 family.</text>
</comment>
<dbReference type="PANTHER" id="PTHR30290">
    <property type="entry name" value="PERIPLASMIC BINDING COMPONENT OF ABC TRANSPORTER"/>
    <property type="match status" value="1"/>
</dbReference>
<dbReference type="PIRSF" id="PIRSF002741">
    <property type="entry name" value="MppA"/>
    <property type="match status" value="1"/>
</dbReference>
<evidence type="ECO:0000256" key="3">
    <source>
        <dbReference type="ARBA" id="ARBA00022448"/>
    </source>
</evidence>
<dbReference type="Gene3D" id="3.10.105.10">
    <property type="entry name" value="Dipeptide-binding Protein, Domain 3"/>
    <property type="match status" value="1"/>
</dbReference>
<keyword evidence="4 5" id="KW-0732">Signal</keyword>
<feature type="domain" description="Solute-binding protein family 5" evidence="6">
    <location>
        <begin position="84"/>
        <end position="449"/>
    </location>
</feature>
<dbReference type="FunFam" id="3.10.105.10:FF:000012">
    <property type="entry name" value="Peptide/nickel transport system substrate-binding protein"/>
    <property type="match status" value="1"/>
</dbReference>
<reference evidence="7" key="1">
    <citation type="journal article" date="2014" name="Int. J. Syst. Evol. Microbiol.">
        <title>Complete genome sequence of Corynebacterium casei LMG S-19264T (=DSM 44701T), isolated from a smear-ripened cheese.</title>
        <authorList>
            <consortium name="US DOE Joint Genome Institute (JGI-PGF)"/>
            <person name="Walter F."/>
            <person name="Albersmeier A."/>
            <person name="Kalinowski J."/>
            <person name="Ruckert C."/>
        </authorList>
    </citation>
    <scope>NUCLEOTIDE SEQUENCE</scope>
    <source>
        <strain evidence="7">JCM 4369</strain>
    </source>
</reference>
<dbReference type="RefSeq" id="WP_191874247.1">
    <property type="nucleotide sequence ID" value="NZ_BMTD01000006.1"/>
</dbReference>
<evidence type="ECO:0000313" key="8">
    <source>
        <dbReference type="Proteomes" id="UP000618795"/>
    </source>
</evidence>
<reference evidence="7" key="2">
    <citation type="submission" date="2020-09" db="EMBL/GenBank/DDBJ databases">
        <authorList>
            <person name="Sun Q."/>
            <person name="Ohkuma M."/>
        </authorList>
    </citation>
    <scope>NUCLEOTIDE SEQUENCE</scope>
    <source>
        <strain evidence="7">JCM 4369</strain>
    </source>
</reference>
<feature type="chain" id="PRO_5037826392" evidence="5">
    <location>
        <begin position="21"/>
        <end position="534"/>
    </location>
</feature>
<dbReference type="GO" id="GO:1904680">
    <property type="term" value="F:peptide transmembrane transporter activity"/>
    <property type="evidence" value="ECO:0007669"/>
    <property type="project" value="TreeGrafter"/>
</dbReference>
<feature type="signal peptide" evidence="5">
    <location>
        <begin position="1"/>
        <end position="20"/>
    </location>
</feature>
<comment type="caution">
    <text evidence="7">The sequence shown here is derived from an EMBL/GenBank/DDBJ whole genome shotgun (WGS) entry which is preliminary data.</text>
</comment>
<evidence type="ECO:0000256" key="5">
    <source>
        <dbReference type="SAM" id="SignalP"/>
    </source>
</evidence>
<dbReference type="Proteomes" id="UP000618795">
    <property type="component" value="Unassembled WGS sequence"/>
</dbReference>
<dbReference type="PANTHER" id="PTHR30290:SF10">
    <property type="entry name" value="PERIPLASMIC OLIGOPEPTIDE-BINDING PROTEIN-RELATED"/>
    <property type="match status" value="1"/>
</dbReference>
<dbReference type="GO" id="GO:0030313">
    <property type="term" value="C:cell envelope"/>
    <property type="evidence" value="ECO:0007669"/>
    <property type="project" value="UniProtKB-SubCell"/>
</dbReference>
<dbReference type="GO" id="GO:0043190">
    <property type="term" value="C:ATP-binding cassette (ABC) transporter complex"/>
    <property type="evidence" value="ECO:0007669"/>
    <property type="project" value="InterPro"/>
</dbReference>
<gene>
    <name evidence="7" type="ORF">GCM10010260_32970</name>
</gene>
<comment type="subcellular location">
    <subcellularLocation>
        <location evidence="1">Cell envelope</location>
    </subcellularLocation>
</comment>
<dbReference type="GO" id="GO:0015833">
    <property type="term" value="P:peptide transport"/>
    <property type="evidence" value="ECO:0007669"/>
    <property type="project" value="TreeGrafter"/>
</dbReference>
<name>A0A918IAX8_9ACTN</name>
<dbReference type="InterPro" id="IPR000914">
    <property type="entry name" value="SBP_5_dom"/>
</dbReference>
<accession>A0A918IAX8</accession>
<evidence type="ECO:0000256" key="1">
    <source>
        <dbReference type="ARBA" id="ARBA00004196"/>
    </source>
</evidence>
<proteinExistence type="inferred from homology"/>
<dbReference type="Pfam" id="PF00496">
    <property type="entry name" value="SBP_bac_5"/>
    <property type="match status" value="1"/>
</dbReference>
<keyword evidence="8" id="KW-1185">Reference proteome</keyword>
<dbReference type="GO" id="GO:0042597">
    <property type="term" value="C:periplasmic space"/>
    <property type="evidence" value="ECO:0007669"/>
    <property type="project" value="UniProtKB-ARBA"/>
</dbReference>